<proteinExistence type="predicted"/>
<organism evidence="1 2">
    <name type="scientific">Marinomonas polaris DSM 16579</name>
    <dbReference type="NCBI Taxonomy" id="1122206"/>
    <lineage>
        <taxon>Bacteria</taxon>
        <taxon>Pseudomonadati</taxon>
        <taxon>Pseudomonadota</taxon>
        <taxon>Gammaproteobacteria</taxon>
        <taxon>Oceanospirillales</taxon>
        <taxon>Oceanospirillaceae</taxon>
        <taxon>Marinomonas</taxon>
    </lineage>
</organism>
<gene>
    <name evidence="1" type="ORF">SAMN02745753_00162</name>
</gene>
<dbReference type="EMBL" id="FQVF01000002">
    <property type="protein sequence ID" value="SHE37468.1"/>
    <property type="molecule type" value="Genomic_DNA"/>
</dbReference>
<dbReference type="Proteomes" id="UP000184517">
    <property type="component" value="Unassembled WGS sequence"/>
</dbReference>
<dbReference type="SUPFAM" id="SSF56059">
    <property type="entry name" value="Glutathione synthetase ATP-binding domain-like"/>
    <property type="match status" value="1"/>
</dbReference>
<evidence type="ECO:0000313" key="2">
    <source>
        <dbReference type="Proteomes" id="UP000184517"/>
    </source>
</evidence>
<reference evidence="2" key="1">
    <citation type="submission" date="2016-11" db="EMBL/GenBank/DDBJ databases">
        <authorList>
            <person name="Varghese N."/>
            <person name="Submissions S."/>
        </authorList>
    </citation>
    <scope>NUCLEOTIDE SEQUENCE [LARGE SCALE GENOMIC DNA]</scope>
    <source>
        <strain evidence="2">DSM 16579</strain>
    </source>
</reference>
<sequence>MSAMVEGQFIAPNKINAGMPLLHVEKEASISPYEFMPGWFFYAPVVVQSLLLGLRHGDVCLPLIANPSIKLSGMVGESKTDILNLAGPVAKKWIEPFITLTKNQENTDTQLESALQAMDAVQLSFPIVAKPDLGCRGVGVKLLKSKAQLYDYIQSFPLSARFLLQRKAPYQAEAGVFYVRYPGQEQGQVISITLKYTPSVVGDGAHSLRQLIERCPRAGQLTHLYFPRHTQKLDWVPADGEEYPLAFAGSHSRGSIFRNGNQYITQALTRKLDEILKDVDGYYYGRLDIKFADIESFMTGENFSILEMNGASSEATHIWDRNTKLSEIFGTLLKQYRILFEIGALQKKRGFKSPPLRALLKAWREEKALIQHYPSTD</sequence>
<dbReference type="STRING" id="1122206.SAMN02745753_00162"/>
<name>A0A1M4SYZ7_9GAMM</name>
<evidence type="ECO:0008006" key="3">
    <source>
        <dbReference type="Google" id="ProtNLM"/>
    </source>
</evidence>
<accession>A0A1M4SYZ7</accession>
<evidence type="ECO:0000313" key="1">
    <source>
        <dbReference type="EMBL" id="SHE37468.1"/>
    </source>
</evidence>
<dbReference type="RefSeq" id="WP_072837828.1">
    <property type="nucleotide sequence ID" value="NZ_FQVF01000002.1"/>
</dbReference>
<protein>
    <recommendedName>
        <fullName evidence="3">ATP-grasp domain-containing protein</fullName>
    </recommendedName>
</protein>
<keyword evidence="2" id="KW-1185">Reference proteome</keyword>
<dbReference type="OrthoDB" id="9775266at2"/>
<dbReference type="AlphaFoldDB" id="A0A1M4SYZ7"/>